<gene>
    <name evidence="1" type="ORF">SAMN05421748_10881</name>
</gene>
<dbReference type="RefSeq" id="WP_097321627.1">
    <property type="nucleotide sequence ID" value="NZ_OBDY01000008.1"/>
</dbReference>
<organism evidence="1 2">
    <name type="scientific">Paractinoplanes atraurantiacus</name>
    <dbReference type="NCBI Taxonomy" id="1036182"/>
    <lineage>
        <taxon>Bacteria</taxon>
        <taxon>Bacillati</taxon>
        <taxon>Actinomycetota</taxon>
        <taxon>Actinomycetes</taxon>
        <taxon>Micromonosporales</taxon>
        <taxon>Micromonosporaceae</taxon>
        <taxon>Paractinoplanes</taxon>
    </lineage>
</organism>
<keyword evidence="2" id="KW-1185">Reference proteome</keyword>
<protein>
    <submittedName>
        <fullName evidence="1">Uncharacterized protein</fullName>
    </submittedName>
</protein>
<reference evidence="2" key="1">
    <citation type="submission" date="2017-09" db="EMBL/GenBank/DDBJ databases">
        <authorList>
            <person name="Varghese N."/>
            <person name="Submissions S."/>
        </authorList>
    </citation>
    <scope>NUCLEOTIDE SEQUENCE [LARGE SCALE GENOMIC DNA]</scope>
    <source>
        <strain evidence="2">CGMCC 4.6857</strain>
    </source>
</reference>
<accession>A0A285IJB7</accession>
<proteinExistence type="predicted"/>
<dbReference type="AlphaFoldDB" id="A0A285IJB7"/>
<evidence type="ECO:0000313" key="2">
    <source>
        <dbReference type="Proteomes" id="UP000219612"/>
    </source>
</evidence>
<dbReference type="Proteomes" id="UP000219612">
    <property type="component" value="Unassembled WGS sequence"/>
</dbReference>
<name>A0A285IJB7_9ACTN</name>
<dbReference type="EMBL" id="OBDY01000008">
    <property type="protein sequence ID" value="SNY47176.1"/>
    <property type="molecule type" value="Genomic_DNA"/>
</dbReference>
<evidence type="ECO:0000313" key="1">
    <source>
        <dbReference type="EMBL" id="SNY47176.1"/>
    </source>
</evidence>
<sequence length="258" mass="28156">MLADREKEREYVRSIDLSGTPRGIVAQGAAEQAQEVFDAAKDQAQVVGSGLLSFAQGVTPEVREAISNSALLAQLVANKRASADQDPTAWYAEYSQVLQNIGWVVQDHGWADYTAEGKAAEVHEKIIEVLSVALGPTVTALKLIQSAIDVLKAMEPDTSWLTIFSRETQHASIARFQIGLVEPGPADEVLVTMLACVIEGEKSVTQVLFFKYRAERARFLGNSTKASINRGAVEDLGPEIRKKVRAYMTDYVSSITDI</sequence>
<dbReference type="OrthoDB" id="9078243at2"/>